<gene>
    <name evidence="1" type="ORF">DPMN_090777</name>
</gene>
<keyword evidence="2" id="KW-1185">Reference proteome</keyword>
<proteinExistence type="predicted"/>
<reference evidence="1" key="2">
    <citation type="submission" date="2020-11" db="EMBL/GenBank/DDBJ databases">
        <authorList>
            <person name="McCartney M.A."/>
            <person name="Auch B."/>
            <person name="Kono T."/>
            <person name="Mallez S."/>
            <person name="Becker A."/>
            <person name="Gohl D.M."/>
            <person name="Silverstein K.A.T."/>
            <person name="Koren S."/>
            <person name="Bechman K.B."/>
            <person name="Herman A."/>
            <person name="Abrahante J.E."/>
            <person name="Garbe J."/>
        </authorList>
    </citation>
    <scope>NUCLEOTIDE SEQUENCE</scope>
    <source>
        <strain evidence="1">Duluth1</strain>
        <tissue evidence="1">Whole animal</tissue>
    </source>
</reference>
<accession>A0A9D4QYI9</accession>
<reference evidence="1" key="1">
    <citation type="journal article" date="2019" name="bioRxiv">
        <title>The Genome of the Zebra Mussel, Dreissena polymorpha: A Resource for Invasive Species Research.</title>
        <authorList>
            <person name="McCartney M.A."/>
            <person name="Auch B."/>
            <person name="Kono T."/>
            <person name="Mallez S."/>
            <person name="Zhang Y."/>
            <person name="Obille A."/>
            <person name="Becker A."/>
            <person name="Abrahante J.E."/>
            <person name="Garbe J."/>
            <person name="Badalamenti J.P."/>
            <person name="Herman A."/>
            <person name="Mangelson H."/>
            <person name="Liachko I."/>
            <person name="Sullivan S."/>
            <person name="Sone E.D."/>
            <person name="Koren S."/>
            <person name="Silverstein K.A.T."/>
            <person name="Beckman K.B."/>
            <person name="Gohl D.M."/>
        </authorList>
    </citation>
    <scope>NUCLEOTIDE SEQUENCE</scope>
    <source>
        <strain evidence="1">Duluth1</strain>
        <tissue evidence="1">Whole animal</tissue>
    </source>
</reference>
<protein>
    <submittedName>
        <fullName evidence="1">Uncharacterized protein</fullName>
    </submittedName>
</protein>
<comment type="caution">
    <text evidence="1">The sequence shown here is derived from an EMBL/GenBank/DDBJ whole genome shotgun (WGS) entry which is preliminary data.</text>
</comment>
<name>A0A9D4QYI9_DREPO</name>
<evidence type="ECO:0000313" key="2">
    <source>
        <dbReference type="Proteomes" id="UP000828390"/>
    </source>
</evidence>
<dbReference type="AlphaFoldDB" id="A0A9D4QYI9"/>
<dbReference type="EMBL" id="JAIWYP010000003">
    <property type="protein sequence ID" value="KAH3848416.1"/>
    <property type="molecule type" value="Genomic_DNA"/>
</dbReference>
<dbReference type="Proteomes" id="UP000828390">
    <property type="component" value="Unassembled WGS sequence"/>
</dbReference>
<organism evidence="1 2">
    <name type="scientific">Dreissena polymorpha</name>
    <name type="common">Zebra mussel</name>
    <name type="synonym">Mytilus polymorpha</name>
    <dbReference type="NCBI Taxonomy" id="45954"/>
    <lineage>
        <taxon>Eukaryota</taxon>
        <taxon>Metazoa</taxon>
        <taxon>Spiralia</taxon>
        <taxon>Lophotrochozoa</taxon>
        <taxon>Mollusca</taxon>
        <taxon>Bivalvia</taxon>
        <taxon>Autobranchia</taxon>
        <taxon>Heteroconchia</taxon>
        <taxon>Euheterodonta</taxon>
        <taxon>Imparidentia</taxon>
        <taxon>Neoheterodontei</taxon>
        <taxon>Myida</taxon>
        <taxon>Dreissenoidea</taxon>
        <taxon>Dreissenidae</taxon>
        <taxon>Dreissena</taxon>
    </lineage>
</organism>
<sequence>MLKQCYINGNTCMRFLVYKESNNVSPTLGGPGDYTAARKHVCPPPMACACATRSVSIDESCSVFQHAVKIKADRDS</sequence>
<evidence type="ECO:0000313" key="1">
    <source>
        <dbReference type="EMBL" id="KAH3848416.1"/>
    </source>
</evidence>